<keyword evidence="5" id="KW-1185">Reference proteome</keyword>
<dbReference type="InterPro" id="IPR056823">
    <property type="entry name" value="TEN-like_YD-shell"/>
</dbReference>
<dbReference type="Pfam" id="PF25023">
    <property type="entry name" value="TEN_YD-shell"/>
    <property type="match status" value="1"/>
</dbReference>
<accession>A0ABU3V5U5</accession>
<organism evidence="4 5">
    <name type="scientific">Streptomyces mirabilis</name>
    <dbReference type="NCBI Taxonomy" id="68239"/>
    <lineage>
        <taxon>Bacteria</taxon>
        <taxon>Bacillati</taxon>
        <taxon>Actinomycetota</taxon>
        <taxon>Actinomycetes</taxon>
        <taxon>Kitasatosporales</taxon>
        <taxon>Streptomycetaceae</taxon>
        <taxon>Streptomyces</taxon>
    </lineage>
</organism>
<evidence type="ECO:0000256" key="2">
    <source>
        <dbReference type="SAM" id="MobiDB-lite"/>
    </source>
</evidence>
<dbReference type="PANTHER" id="PTHR32305">
    <property type="match status" value="1"/>
</dbReference>
<dbReference type="InterPro" id="IPR003587">
    <property type="entry name" value="Hint_dom_N"/>
</dbReference>
<dbReference type="RefSeq" id="WP_266944550.1">
    <property type="nucleotide sequence ID" value="NZ_JAPEMK010000002.1"/>
</dbReference>
<dbReference type="Pfam" id="PF05593">
    <property type="entry name" value="RHS_repeat"/>
    <property type="match status" value="1"/>
</dbReference>
<comment type="caution">
    <text evidence="4">The sequence shown here is derived from an EMBL/GenBank/DDBJ whole genome shotgun (WGS) entry which is preliminary data.</text>
</comment>
<gene>
    <name evidence="4" type="ORF">PU648_56840</name>
</gene>
<evidence type="ECO:0000259" key="3">
    <source>
        <dbReference type="SMART" id="SM00306"/>
    </source>
</evidence>
<dbReference type="NCBIfam" id="TIGR01643">
    <property type="entry name" value="YD_repeat_2x"/>
    <property type="match status" value="1"/>
</dbReference>
<name>A0ABU3V5U5_9ACTN</name>
<keyword evidence="4" id="KW-0614">Plasmid</keyword>
<feature type="domain" description="Hint" evidence="3">
    <location>
        <begin position="2011"/>
        <end position="2113"/>
    </location>
</feature>
<proteinExistence type="predicted"/>
<dbReference type="SUPFAM" id="SSF51294">
    <property type="entry name" value="Hedgehog/intein (Hint) domain"/>
    <property type="match status" value="1"/>
</dbReference>
<reference evidence="4 5" key="1">
    <citation type="submission" date="2023-02" db="EMBL/GenBank/DDBJ databases">
        <authorList>
            <person name="Maleckis M."/>
        </authorList>
    </citation>
    <scope>NUCLEOTIDE SEQUENCE [LARGE SCALE GENOMIC DNA]</scope>
    <source>
        <strain evidence="4 5">P8-A2</strain>
        <plasmid evidence="4">unnamed1</plasmid>
    </source>
</reference>
<dbReference type="InterPro" id="IPR036844">
    <property type="entry name" value="Hint_dom_sf"/>
</dbReference>
<dbReference type="Pfam" id="PF07591">
    <property type="entry name" value="PT-HINT"/>
    <property type="match status" value="1"/>
</dbReference>
<geneLocation type="plasmid" evidence="4">
    <name>unnamed1</name>
</geneLocation>
<evidence type="ECO:0000313" key="5">
    <source>
        <dbReference type="Proteomes" id="UP001257627"/>
    </source>
</evidence>
<dbReference type="CDD" id="cd00081">
    <property type="entry name" value="Hint"/>
    <property type="match status" value="1"/>
</dbReference>
<dbReference type="SMART" id="SM00306">
    <property type="entry name" value="HintN"/>
    <property type="match status" value="1"/>
</dbReference>
<feature type="region of interest" description="Disordered" evidence="2">
    <location>
        <begin position="2157"/>
        <end position="2185"/>
    </location>
</feature>
<feature type="region of interest" description="Disordered" evidence="2">
    <location>
        <begin position="1"/>
        <end position="64"/>
    </location>
</feature>
<dbReference type="Gene3D" id="2.170.16.10">
    <property type="entry name" value="Hedgehog/Intein (Hint) domain"/>
    <property type="match status" value="1"/>
</dbReference>
<sequence>MVPSGYDFTAQAQSAAARKKLEDQPDAKIDKVGVLKPNASKAPKDKAAPATRETRERLKKAAWPKAGKATAEVAATGEAAVTVGGLGVELAQQPASPAPGTAKKKAAAKAAGPAEKVALSVHAQSAAKKAGVNGVLLTVDPAGAASGHSAGDTDKLRLSLDYSSFNDVYGGNFGPRLRLVTLPACALTTPEKRSCRTQTPVAGADNDAESQTLTGTVSARTLTTGTPVLLAAAAASSGGGGDYGATSLSPTATWEGGSSTGDFTWNYPLRVPPATAGPSPNLSISYNSASVDGRTAGENNQTSVIGEGFSLTESYIERKYASCKDDGQSGKGDLCWKYANATLVLNGKAVELVNTCTDKAACDTAALSQASGGTWKLKNDDGTRVEHLTGATGNGDDNTEYWKVTDTSGLQYFFGKQRLPGWSDKGTTSTTDDDPVTNSVWTAPVFGDDSGEPCYKSTGFADSSCNQAWRWNLDYVVDTHGNASAYWYTPETNYYSKNADTTVNGTGYTRGGYLDRIDYGLRSDLIYSKPAAQQVSFTYAERCVTSGGCSSLTAATKANWPDVPFDMICAASTKCTTQIGPSFFTRKRLTDVTTSVWTGTGTTRRDVDTWHLEQDFPDTGDASSASLWLKSIQNTGKANTTAAVMPPVVFGGIQLSNHVEGSGPDTLRYIKWRVRTIKSETGSTLTANYSDPDCIWGSSMPADIDKNTRRCFPVKWSQSGATPVTDWFHKYVVTSVFQDDPYGHGDTGETYYDYQGGAGWAYADDEGLTKTSNRTWSQWRGYGKVVETSGDSEGPRSQKSTLYMRGLNGEKELDGTARVATVTDSTGTAIDDSRQYAGFVRETIAYNGADEVSGTINTPWSHKTGSHAYSWGTTDSWIIQPAEIATRTKTSTGTRTVKQTTTYDTTYGMPMTVEDSGDAAKTGDETCTRTTYARNTTDWLVAKVSRTEVYSVPCATAPVVPDKVVSDFTAAYDGQAAGAAPTKGDITASYRVASYNPVDKTPVYQQVSASTYDKLGRPLTETNALNKTARTTYVPDDTGYGPLTSKTTTDPKLYSSTTEVDPAWGAATKTTDANGNVTEWSLDALGRLRSVWKPDRSRTLGDAASIVYAYSTNNDKETWVRTDALKADGKTYNSSYEIFDGLLRSRQKQVPAPNGGRVISETLYDDRGLAYITNTQVHDNNAPSGTLANTFPGSVPASTETVYDGAGRPTDSIFRVYDQEKWRTKTDQQGDRTAVTAAAGGTGTLSITDARGRIVERREYGGPAPTGNDYTRTLFEYDPAGRLTKMTGPDNAVWSYGYDLRGRKTTSTDPDKGRVDTTYNDADQPLTTTTTLDKTTRTLITDYDELGRKIGTWDGAEDNAHQLTKFTYDSLAKGQPTAAIRYVGGTTGKIYSQVVTGYDSLGRPKGTKTVIAASDPLVAAGAPQTFTTSTVYNIDGTVQSTSMPAVAGLPAEAVVNSYNDLGMLTGSQGMTGYVQNIGYSPYGEIEETRLGTSTGAKQLQILNRYEDGTRRLANTHTVDQTNAGYTSDVDYAYDTTGNVKSVTDNAGGKDTQCFAYDGYRRLTEAWTPSSNDCATARSASALGGPASYWTSWTYKSGGLRDTQIEHKTTGDTTTAYGYPTVNANGAGQPHTMTSLTVNGGTAKSYTYDEQGNTTKRYDPTGTAQSLTWDIEGELTHLTEDTKTTDYLYDAGGDLLIRRGPDQTVLYLAGQELHYDTTAKKFSAQRYYAAGGATAVRTETGLNWMVDDHHGTASMTVDPTTQAVTRRYTKPFGETRGATPPAWPDDKGFLGKPTDADTGLTHIGAREYDPATGRFISVDPVLAPDDHESLNGYAYANNTPVTLADPTGLRPDGMCGGASSSCNGGTESWTKSRNGWDWSYTKTYTSTGTVGGSTGTFTTVVTQTQNSTTAKITFKKGPEPAPVKHFGLTNILSHVAGVADGLMATTDLINPPCWIISDFCHYHPEATDKMAAWAGADTDSSLYESGRNNGFLGGTLAIGGRFSIEDAEIGKPCSFTPSTQVLMAHGKTKAIADIKTGDHVEAADPQTGKHRGPRAVLAGFVHHDDDLIDLSIETAPHHSATVHTTSRHPFWDDTDHAWVPAGRLKAGHVLNTATNRHVRILAIRVRPGAADMYNLTVQQLHTYYVLAGETPVLVHNACGPTGKAPRSPNGKFSKRNGQPGTDGSIDERTAMDQLELDGAPIVRGQIYARVPGFPLRKYDGAVQLDGRWLGVEVKGGSSPLTPPQRAFDNWLNEPGNTVTTSGGLTLEGTLDAWVPH</sequence>
<dbReference type="NCBIfam" id="TIGR03696">
    <property type="entry name" value="Rhs_assc_core"/>
    <property type="match status" value="1"/>
</dbReference>
<keyword evidence="1" id="KW-0677">Repeat</keyword>
<dbReference type="Proteomes" id="UP001257627">
    <property type="component" value="Unassembled WGS sequence"/>
</dbReference>
<feature type="compositionally biased region" description="Basic and acidic residues" evidence="2">
    <location>
        <begin position="42"/>
        <end position="56"/>
    </location>
</feature>
<dbReference type="InterPro" id="IPR050708">
    <property type="entry name" value="T6SS_VgrG/RHS"/>
</dbReference>
<dbReference type="Gene3D" id="2.180.10.10">
    <property type="entry name" value="RHS repeat-associated core"/>
    <property type="match status" value="2"/>
</dbReference>
<dbReference type="InterPro" id="IPR022385">
    <property type="entry name" value="Rhs_assc_core"/>
</dbReference>
<dbReference type="InterPro" id="IPR031325">
    <property type="entry name" value="RHS_repeat"/>
</dbReference>
<evidence type="ECO:0000256" key="1">
    <source>
        <dbReference type="ARBA" id="ARBA00022737"/>
    </source>
</evidence>
<dbReference type="InterPro" id="IPR006530">
    <property type="entry name" value="YD"/>
</dbReference>
<dbReference type="PANTHER" id="PTHR32305:SF17">
    <property type="entry name" value="TRNA NUCLEASE WAPA"/>
    <property type="match status" value="1"/>
</dbReference>
<evidence type="ECO:0000313" key="4">
    <source>
        <dbReference type="EMBL" id="MDU9001531.1"/>
    </source>
</evidence>
<protein>
    <submittedName>
        <fullName evidence="4">Polymorphic toxin-type HINT domain-containing protein</fullName>
    </submittedName>
</protein>
<feature type="compositionally biased region" description="Basic and acidic residues" evidence="2">
    <location>
        <begin position="19"/>
        <end position="33"/>
    </location>
</feature>
<dbReference type="EMBL" id="JARAKF010000003">
    <property type="protein sequence ID" value="MDU9001531.1"/>
    <property type="molecule type" value="Genomic_DNA"/>
</dbReference>